<comment type="caution">
    <text evidence="2">The sequence shown here is derived from an EMBL/GenBank/DDBJ whole genome shotgun (WGS) entry which is preliminary data.</text>
</comment>
<protein>
    <submittedName>
        <fullName evidence="2">Uncharacterized protein</fullName>
    </submittedName>
</protein>
<evidence type="ECO:0000256" key="1">
    <source>
        <dbReference type="SAM" id="MobiDB-lite"/>
    </source>
</evidence>
<gene>
    <name evidence="2" type="ORF">GBL_1210</name>
</gene>
<proteinExistence type="predicted"/>
<feature type="region of interest" description="Disordered" evidence="1">
    <location>
        <begin position="1"/>
        <end position="27"/>
    </location>
</feature>
<sequence>MLKRTNDFILSSKKNKTRRKAEKNGGVPLFLPENERFTASLLSA</sequence>
<reference evidence="3" key="1">
    <citation type="journal article" date="2013" name="Genome">
        <title>Draft Genome Sequence of Geobacillus kaustophilus GBlys, a Lysogenic Strain with Bacteriophage phiOH2.</title>
        <authorList>
            <person name="Doi K."/>
            <person name="Mori K."/>
            <person name="Martono H."/>
            <person name="Nagayoshi Y."/>
            <person name="Fujino Y."/>
            <person name="Tashiro K."/>
            <person name="Kuhara S."/>
            <person name="Ohshima T."/>
        </authorList>
    </citation>
    <scope>NUCLEOTIDE SEQUENCE [LARGE SCALE GENOMIC DNA]</scope>
    <source>
        <strain evidence="3">GBlys</strain>
    </source>
</reference>
<dbReference type="EMBL" id="BASG01000007">
    <property type="protein sequence ID" value="GAD12993.1"/>
    <property type="molecule type" value="Genomic_DNA"/>
</dbReference>
<evidence type="ECO:0000313" key="3">
    <source>
        <dbReference type="Proteomes" id="UP000016424"/>
    </source>
</evidence>
<organism evidence="2 3">
    <name type="scientific">Geobacillus kaustophilus GBlys</name>
    <dbReference type="NCBI Taxonomy" id="1337888"/>
    <lineage>
        <taxon>Bacteria</taxon>
        <taxon>Bacillati</taxon>
        <taxon>Bacillota</taxon>
        <taxon>Bacilli</taxon>
        <taxon>Bacillales</taxon>
        <taxon>Anoxybacillaceae</taxon>
        <taxon>Geobacillus</taxon>
        <taxon>Geobacillus thermoleovorans group</taxon>
    </lineage>
</organism>
<evidence type="ECO:0000313" key="2">
    <source>
        <dbReference type="EMBL" id="GAD12993.1"/>
    </source>
</evidence>
<dbReference type="Proteomes" id="UP000016424">
    <property type="component" value="Unassembled WGS sequence"/>
</dbReference>
<name>U2Y8H3_GEOKU</name>
<accession>U2Y8H3</accession>
<dbReference type="AlphaFoldDB" id="U2Y8H3"/>